<keyword evidence="5 7" id="KW-1133">Transmembrane helix</keyword>
<keyword evidence="2 7" id="KW-0812">Transmembrane</keyword>
<name>A0ABR3XWD0_9PEZI</name>
<evidence type="ECO:0000313" key="10">
    <source>
        <dbReference type="EMBL" id="KAL1879950.1"/>
    </source>
</evidence>
<evidence type="ECO:0000256" key="1">
    <source>
        <dbReference type="ARBA" id="ARBA00004477"/>
    </source>
</evidence>
<feature type="chain" id="PRO_5046656182" description="Ribophorin II C-terminal domain-containing protein" evidence="8">
    <location>
        <begin position="22"/>
        <end position="288"/>
    </location>
</feature>
<evidence type="ECO:0000313" key="11">
    <source>
        <dbReference type="Proteomes" id="UP001586593"/>
    </source>
</evidence>
<feature type="transmembrane region" description="Helical" evidence="7">
    <location>
        <begin position="229"/>
        <end position="248"/>
    </location>
</feature>
<dbReference type="InterPro" id="IPR008814">
    <property type="entry name" value="Swp1"/>
</dbReference>
<evidence type="ECO:0000256" key="3">
    <source>
        <dbReference type="ARBA" id="ARBA00022729"/>
    </source>
</evidence>
<feature type="signal peptide" evidence="8">
    <location>
        <begin position="1"/>
        <end position="21"/>
    </location>
</feature>
<evidence type="ECO:0000256" key="7">
    <source>
        <dbReference type="SAM" id="Phobius"/>
    </source>
</evidence>
<dbReference type="EMBL" id="JAZHXJ010000037">
    <property type="protein sequence ID" value="KAL1879950.1"/>
    <property type="molecule type" value="Genomic_DNA"/>
</dbReference>
<evidence type="ECO:0000256" key="2">
    <source>
        <dbReference type="ARBA" id="ARBA00022692"/>
    </source>
</evidence>
<feature type="transmembrane region" description="Helical" evidence="7">
    <location>
        <begin position="193"/>
        <end position="217"/>
    </location>
</feature>
<dbReference type="PANTHER" id="PTHR12640">
    <property type="entry name" value="RIBOPHORIN II"/>
    <property type="match status" value="1"/>
</dbReference>
<evidence type="ECO:0000256" key="6">
    <source>
        <dbReference type="ARBA" id="ARBA00023136"/>
    </source>
</evidence>
<feature type="domain" description="Ribophorin II C-terminal" evidence="9">
    <location>
        <begin position="180"/>
        <end position="283"/>
    </location>
</feature>
<protein>
    <recommendedName>
        <fullName evidence="9">Ribophorin II C-terminal domain-containing protein</fullName>
    </recommendedName>
</protein>
<reference evidence="10 11" key="1">
    <citation type="journal article" date="2024" name="Commun. Biol.">
        <title>Comparative genomic analysis of thermophilic fungi reveals convergent evolutionary adaptations and gene losses.</title>
        <authorList>
            <person name="Steindorff A.S."/>
            <person name="Aguilar-Pontes M.V."/>
            <person name="Robinson A.J."/>
            <person name="Andreopoulos B."/>
            <person name="LaButti K."/>
            <person name="Kuo A."/>
            <person name="Mondo S."/>
            <person name="Riley R."/>
            <person name="Otillar R."/>
            <person name="Haridas S."/>
            <person name="Lipzen A."/>
            <person name="Grimwood J."/>
            <person name="Schmutz J."/>
            <person name="Clum A."/>
            <person name="Reid I.D."/>
            <person name="Moisan M.C."/>
            <person name="Butler G."/>
            <person name="Nguyen T.T.M."/>
            <person name="Dewar K."/>
            <person name="Conant G."/>
            <person name="Drula E."/>
            <person name="Henrissat B."/>
            <person name="Hansel C."/>
            <person name="Singer S."/>
            <person name="Hutchinson M.I."/>
            <person name="de Vries R.P."/>
            <person name="Natvig D.O."/>
            <person name="Powell A.J."/>
            <person name="Tsang A."/>
            <person name="Grigoriev I.V."/>
        </authorList>
    </citation>
    <scope>NUCLEOTIDE SEQUENCE [LARGE SCALE GENOMIC DNA]</scope>
    <source>
        <strain evidence="10 11">ATCC 24622</strain>
    </source>
</reference>
<sequence>MRFSTSIFSALALLAAGTAQAASSWSFDQGSVVVTAKKGNAEEQRESLNPKKVLAKPIVLGSADTIKIGLTAKDNGKAKRPHQAFLILKETESGLEAPFPLSVKENGQGTVQISQKDLPVQLLRATKPLEASLILASFGSAQGLDTRLFDLEIKPDLNSPAPSYEPPLRYGKKPEIRHIFRADPCSPPKVVSLFFTLAVLATLPVLFGVWLFLGANLDHLSKAIGQAPLSYAAFLGSIFAMEFVFFLYYSTWNLFQVLPLIGVVGAVMGLSGTKALGEVQNRRLAGEL</sequence>
<evidence type="ECO:0000256" key="8">
    <source>
        <dbReference type="SAM" id="SignalP"/>
    </source>
</evidence>
<keyword evidence="6 7" id="KW-0472">Membrane</keyword>
<comment type="caution">
    <text evidence="10">The sequence shown here is derived from an EMBL/GenBank/DDBJ whole genome shotgun (WGS) entry which is preliminary data.</text>
</comment>
<dbReference type="PANTHER" id="PTHR12640:SF0">
    <property type="entry name" value="DOLICHYL-DIPHOSPHOOLIGOSACCHARIDE--PROTEIN GLYCOSYLTRANSFERASE SUBUNIT 2"/>
    <property type="match status" value="1"/>
</dbReference>
<keyword evidence="4" id="KW-0256">Endoplasmic reticulum</keyword>
<evidence type="ECO:0000259" key="9">
    <source>
        <dbReference type="Pfam" id="PF25147"/>
    </source>
</evidence>
<organism evidence="10 11">
    <name type="scientific">Phialemonium thermophilum</name>
    <dbReference type="NCBI Taxonomy" id="223376"/>
    <lineage>
        <taxon>Eukaryota</taxon>
        <taxon>Fungi</taxon>
        <taxon>Dikarya</taxon>
        <taxon>Ascomycota</taxon>
        <taxon>Pezizomycotina</taxon>
        <taxon>Sordariomycetes</taxon>
        <taxon>Sordariomycetidae</taxon>
        <taxon>Cephalothecales</taxon>
        <taxon>Cephalothecaceae</taxon>
        <taxon>Phialemonium</taxon>
    </lineage>
</organism>
<gene>
    <name evidence="10" type="ORF">VTK73DRAFT_6530</name>
</gene>
<feature type="transmembrane region" description="Helical" evidence="7">
    <location>
        <begin position="254"/>
        <end position="273"/>
    </location>
</feature>
<dbReference type="Pfam" id="PF25147">
    <property type="entry name" value="Ribophorin_II_C"/>
    <property type="match status" value="1"/>
</dbReference>
<evidence type="ECO:0000256" key="4">
    <source>
        <dbReference type="ARBA" id="ARBA00022824"/>
    </source>
</evidence>
<keyword evidence="11" id="KW-1185">Reference proteome</keyword>
<evidence type="ECO:0000256" key="5">
    <source>
        <dbReference type="ARBA" id="ARBA00022989"/>
    </source>
</evidence>
<dbReference type="InterPro" id="IPR056790">
    <property type="entry name" value="Ribophorin_II_C"/>
</dbReference>
<comment type="subcellular location">
    <subcellularLocation>
        <location evidence="1">Endoplasmic reticulum membrane</location>
        <topology evidence="1">Multi-pass membrane protein</topology>
    </subcellularLocation>
</comment>
<keyword evidence="3 8" id="KW-0732">Signal</keyword>
<accession>A0ABR3XWD0</accession>
<dbReference type="Proteomes" id="UP001586593">
    <property type="component" value="Unassembled WGS sequence"/>
</dbReference>
<proteinExistence type="predicted"/>